<dbReference type="PANTHER" id="PTHR41317:SF1">
    <property type="entry name" value="PD-(D_E)XK NUCLEASE FAMILY TRANSPOSASE"/>
    <property type="match status" value="1"/>
</dbReference>
<dbReference type="PANTHER" id="PTHR41317">
    <property type="entry name" value="PD-(D_E)XK NUCLEASE FAMILY TRANSPOSASE"/>
    <property type="match status" value="1"/>
</dbReference>
<gene>
    <name evidence="1" type="ORF">BTDB27_p000383</name>
</gene>
<reference evidence="1" key="2">
    <citation type="submission" date="2014-01" db="EMBL/GenBank/DDBJ databases">
        <authorList>
            <person name="Aslett M."/>
        </authorList>
    </citation>
    <scope>NUCLEOTIDE SEQUENCE [LARGE SCALE GENOMIC DNA]</scope>
    <source>
        <strain evidence="1">DB27</strain>
    </source>
</reference>
<proteinExistence type="predicted"/>
<dbReference type="Proteomes" id="UP000030682">
    <property type="component" value="Unassembled WGS sequence"/>
</dbReference>
<sequence length="354" mass="41875">MHIQEIYKISRTIMFIKTKHSKNNNKGCFFLPISATIDIYFLCPFPRKRGITKKTEYEIRKVTHSMNQPLVNLRVDFAFKQLFGVQGQEELLISFLNAILHESLSIPIVSLKIEDPHLHKEYEEDKLSILDILATLQDGTKVNVEIQLRNTQEIVKRSLYYWSKLYTSQLEQGMPYRSLRKTIAINLLDFDLFPQYDDMHTVGQFWSQQHKEVLLEDLEIHFIEIPKLLQQWREEKINPWENEFARWLLLLPAHEDEHLTHTLEDIAMKQDPMLQKAIHKWENMSQSSSFRLAYEAREKVLFDEQAKLAHAREVGIEEGKIQLIRGMHKNGMDIEDIAKFTNMELSEIRNILDQ</sequence>
<organism evidence="1">
    <name type="scientific">Bacillus thuringiensis DB27</name>
    <dbReference type="NCBI Taxonomy" id="1431339"/>
    <lineage>
        <taxon>Bacteria</taxon>
        <taxon>Bacillati</taxon>
        <taxon>Bacillota</taxon>
        <taxon>Bacilli</taxon>
        <taxon>Bacillales</taxon>
        <taxon>Bacillaceae</taxon>
        <taxon>Bacillus</taxon>
        <taxon>Bacillus cereus group</taxon>
    </lineage>
</organism>
<dbReference type="InterPro" id="IPR010106">
    <property type="entry name" value="RpnA"/>
</dbReference>
<protein>
    <recommendedName>
        <fullName evidence="2">PD-(D/E)XK nuclease family transposase</fullName>
    </recommendedName>
</protein>
<evidence type="ECO:0000313" key="1">
    <source>
        <dbReference type="EMBL" id="CDN39720.1"/>
    </source>
</evidence>
<accession>W8ZB81</accession>
<reference evidence="1" key="1">
    <citation type="submission" date="2014-01" db="EMBL/GenBank/DDBJ databases">
        <title>Draft genome sequence of highly nematicidal Bacillus thuringiensis DB27.</title>
        <authorList>
            <person name="Iatsenko I."/>
            <person name="Pickard D."/>
            <person name="Corton C."/>
            <person name="Dougan G."/>
            <person name="Sommer R.J."/>
        </authorList>
    </citation>
    <scope>NUCLEOTIDE SEQUENCE [LARGE SCALE GENOMIC DNA]</scope>
    <source>
        <strain evidence="1">DB27</strain>
    </source>
</reference>
<dbReference type="Pfam" id="PF12784">
    <property type="entry name" value="PDDEXK_2"/>
    <property type="match status" value="1"/>
</dbReference>
<name>W8ZB81_BACTU</name>
<dbReference type="HOGENOM" id="CLU_057504_0_3_9"/>
<evidence type="ECO:0008006" key="2">
    <source>
        <dbReference type="Google" id="ProtNLM"/>
    </source>
</evidence>
<dbReference type="EMBL" id="HG810025">
    <property type="protein sequence ID" value="CDN39720.1"/>
    <property type="molecule type" value="Genomic_DNA"/>
</dbReference>
<dbReference type="AlphaFoldDB" id="W8ZB81"/>
<dbReference type="NCBIfam" id="TIGR01784">
    <property type="entry name" value="T_den_put_tspse"/>
    <property type="match status" value="1"/>
</dbReference>